<protein>
    <submittedName>
        <fullName evidence="13">HD domain-containing protein</fullName>
    </submittedName>
</protein>
<keyword evidence="14" id="KW-1185">Reference proteome</keyword>
<dbReference type="Gene3D" id="1.10.3090.10">
    <property type="entry name" value="cca-adding enzyme, domain 2"/>
    <property type="match status" value="1"/>
</dbReference>
<evidence type="ECO:0000313" key="14">
    <source>
        <dbReference type="Proteomes" id="UP000716906"/>
    </source>
</evidence>
<dbReference type="InterPro" id="IPR003607">
    <property type="entry name" value="HD/PDEase_dom"/>
</dbReference>
<dbReference type="InterPro" id="IPR050264">
    <property type="entry name" value="Bact_CCA-adding_enz_type3_sf"/>
</dbReference>
<dbReference type="EMBL" id="JACLYY010000005">
    <property type="protein sequence ID" value="MBM6737850.1"/>
    <property type="molecule type" value="Genomic_DNA"/>
</dbReference>
<dbReference type="InterPro" id="IPR032810">
    <property type="entry name" value="CCA-adding_enz_C"/>
</dbReference>
<feature type="domain" description="CCA-adding enzyme C-terminal" evidence="12">
    <location>
        <begin position="301"/>
        <end position="443"/>
    </location>
</feature>
<keyword evidence="7" id="KW-0460">Magnesium</keyword>
<dbReference type="PANTHER" id="PTHR46173">
    <property type="entry name" value="CCA TRNA NUCLEOTIDYLTRANSFERASE 1, MITOCHONDRIAL"/>
    <property type="match status" value="1"/>
</dbReference>
<dbReference type="CDD" id="cd05398">
    <property type="entry name" value="NT_ClassII-CCAase"/>
    <property type="match status" value="1"/>
</dbReference>
<dbReference type="Pfam" id="PF01743">
    <property type="entry name" value="PolyA_pol"/>
    <property type="match status" value="1"/>
</dbReference>
<evidence type="ECO:0000259" key="11">
    <source>
        <dbReference type="Pfam" id="PF12627"/>
    </source>
</evidence>
<dbReference type="CDD" id="cd00077">
    <property type="entry name" value="HDc"/>
    <property type="match status" value="1"/>
</dbReference>
<evidence type="ECO:0000256" key="1">
    <source>
        <dbReference type="ARBA" id="ARBA00001946"/>
    </source>
</evidence>
<dbReference type="InterPro" id="IPR002646">
    <property type="entry name" value="PolA_pol_head_dom"/>
</dbReference>
<evidence type="ECO:0000259" key="10">
    <source>
        <dbReference type="Pfam" id="PF01743"/>
    </source>
</evidence>
<keyword evidence="2 9" id="KW-0808">Transferase</keyword>
<sequence>MNGARKIYISMPDKVKEIIRTLRGAGFEAWAVGGCVRDSILGREPGDWDITTSALPEQTKELFSRTFDTGIQHGTVTVLLEGEGFEVTTYRIDGAYEDSRHPTEVTFTRNLREDLLRRDFTINAMAYSDEEGLVDIFGGLEDLERGVIRCVGNARERFREDALRILRGVRFAAQLGFELEEETREGMRALAPTLQKISAERIQTELLKILLSGRPDMLRTAWELGITAWFLPEFDRIMATTQETPHHMYTVGEHTLHALLNVRPDKVLRLTMLFHDMGKPDLKTVDEEGTAHFKKHALRSEEITREVMRRLKFDNETLKNVATLVKYHDYRMPVQGKYVRRAMNRIGLDLFPLYLEVRRADVLAQSPYRREEKLADIEGVERLYREALERRDCVTLKDLAVNGRDLIEAGFRPGKELGEILQGLLEEVIREPELNGKERLLALAKEKKK</sequence>
<dbReference type="Gene3D" id="1.10.246.80">
    <property type="match status" value="1"/>
</dbReference>
<evidence type="ECO:0000256" key="8">
    <source>
        <dbReference type="ARBA" id="ARBA00022884"/>
    </source>
</evidence>
<dbReference type="SUPFAM" id="SSF81891">
    <property type="entry name" value="Poly A polymerase C-terminal region-like"/>
    <property type="match status" value="1"/>
</dbReference>
<evidence type="ECO:0000256" key="3">
    <source>
        <dbReference type="ARBA" id="ARBA00022694"/>
    </source>
</evidence>
<comment type="cofactor">
    <cofactor evidence="1">
        <name>Mg(2+)</name>
        <dbReference type="ChEBI" id="CHEBI:18420"/>
    </cofactor>
</comment>
<organism evidence="13 14">
    <name type="scientific">Faecalicatena fissicatena</name>
    <dbReference type="NCBI Taxonomy" id="290055"/>
    <lineage>
        <taxon>Bacteria</taxon>
        <taxon>Bacillati</taxon>
        <taxon>Bacillota</taxon>
        <taxon>Clostridia</taxon>
        <taxon>Lachnospirales</taxon>
        <taxon>Lachnospiraceae</taxon>
        <taxon>Faecalicatena</taxon>
    </lineage>
</organism>
<feature type="domain" description="Poly A polymerase head" evidence="10">
    <location>
        <begin position="30"/>
        <end position="149"/>
    </location>
</feature>
<keyword evidence="8 9" id="KW-0694">RNA-binding</keyword>
<accession>A0ABS2E8B3</accession>
<evidence type="ECO:0000313" key="13">
    <source>
        <dbReference type="EMBL" id="MBM6737850.1"/>
    </source>
</evidence>
<proteinExistence type="inferred from homology"/>
<evidence type="ECO:0000256" key="7">
    <source>
        <dbReference type="ARBA" id="ARBA00022842"/>
    </source>
</evidence>
<comment type="similarity">
    <text evidence="9">Belongs to the tRNA nucleotidyltransferase/poly(A) polymerase family.</text>
</comment>
<reference evidence="13 14" key="1">
    <citation type="journal article" date="2021" name="Sci. Rep.">
        <title>The distribution of antibiotic resistance genes in chicken gut microbiota commensals.</title>
        <authorList>
            <person name="Juricova H."/>
            <person name="Matiasovicova J."/>
            <person name="Kubasova T."/>
            <person name="Cejkova D."/>
            <person name="Rychlik I."/>
        </authorList>
    </citation>
    <scope>NUCLEOTIDE SEQUENCE [LARGE SCALE GENOMIC DNA]</scope>
    <source>
        <strain evidence="13 14">An773</strain>
    </source>
</reference>
<keyword evidence="3" id="KW-0819">tRNA processing</keyword>
<evidence type="ECO:0000256" key="2">
    <source>
        <dbReference type="ARBA" id="ARBA00022679"/>
    </source>
</evidence>
<dbReference type="Gene3D" id="3.30.460.10">
    <property type="entry name" value="Beta Polymerase, domain 2"/>
    <property type="match status" value="1"/>
</dbReference>
<dbReference type="Pfam" id="PF13735">
    <property type="entry name" value="tRNA_NucTran2_2"/>
    <property type="match status" value="1"/>
</dbReference>
<gene>
    <name evidence="13" type="ORF">H7U36_06965</name>
</gene>
<dbReference type="PANTHER" id="PTHR46173:SF1">
    <property type="entry name" value="CCA TRNA NUCLEOTIDYLTRANSFERASE 1, MITOCHONDRIAL"/>
    <property type="match status" value="1"/>
</dbReference>
<evidence type="ECO:0000256" key="5">
    <source>
        <dbReference type="ARBA" id="ARBA00022723"/>
    </source>
</evidence>
<keyword evidence="6" id="KW-0547">Nucleotide-binding</keyword>
<evidence type="ECO:0000259" key="12">
    <source>
        <dbReference type="Pfam" id="PF13735"/>
    </source>
</evidence>
<evidence type="ECO:0000256" key="4">
    <source>
        <dbReference type="ARBA" id="ARBA00022695"/>
    </source>
</evidence>
<evidence type="ECO:0000256" key="6">
    <source>
        <dbReference type="ARBA" id="ARBA00022741"/>
    </source>
</evidence>
<dbReference type="Proteomes" id="UP000716906">
    <property type="component" value="Unassembled WGS sequence"/>
</dbReference>
<name>A0ABS2E8B3_9FIRM</name>
<dbReference type="InterPro" id="IPR043519">
    <property type="entry name" value="NT_sf"/>
</dbReference>
<feature type="domain" description="tRNA nucleotidyltransferase/poly(A) polymerase RNA and SrmB- binding" evidence="11">
    <location>
        <begin position="176"/>
        <end position="236"/>
    </location>
</feature>
<dbReference type="InterPro" id="IPR032828">
    <property type="entry name" value="PolyA_RNA-bd"/>
</dbReference>
<keyword evidence="5" id="KW-0479">Metal-binding</keyword>
<evidence type="ECO:0000256" key="9">
    <source>
        <dbReference type="RuleBase" id="RU003953"/>
    </source>
</evidence>
<dbReference type="SUPFAM" id="SSF81301">
    <property type="entry name" value="Nucleotidyltransferase"/>
    <property type="match status" value="1"/>
</dbReference>
<dbReference type="Pfam" id="PF12627">
    <property type="entry name" value="PolyA_pol_RNAbd"/>
    <property type="match status" value="1"/>
</dbReference>
<comment type="caution">
    <text evidence="13">The sequence shown here is derived from an EMBL/GenBank/DDBJ whole genome shotgun (WGS) entry which is preliminary data.</text>
</comment>
<keyword evidence="4" id="KW-0548">Nucleotidyltransferase</keyword>